<dbReference type="GO" id="GO:0043714">
    <property type="term" value="F:(R)-citramalate synthase activity"/>
    <property type="evidence" value="ECO:0007669"/>
    <property type="project" value="UniProtKB-EC"/>
</dbReference>
<evidence type="ECO:0000256" key="2">
    <source>
        <dbReference type="ARBA" id="ARBA00048263"/>
    </source>
</evidence>
<dbReference type="GO" id="GO:0019752">
    <property type="term" value="P:carboxylic acid metabolic process"/>
    <property type="evidence" value="ECO:0007669"/>
    <property type="project" value="InterPro"/>
</dbReference>
<gene>
    <name evidence="4" type="ORF">LEP1GSC038_2082</name>
</gene>
<dbReference type="PROSITE" id="PS50991">
    <property type="entry name" value="PYR_CT"/>
    <property type="match status" value="1"/>
</dbReference>
<dbReference type="Proteomes" id="UP000012101">
    <property type="component" value="Unassembled WGS sequence"/>
</dbReference>
<protein>
    <submittedName>
        <fullName evidence="4">4-hyroxy-2-oxovalerate/4-hydroxy-2-oxopentanoic acid aldolase family protein</fullName>
    </submittedName>
</protein>
<dbReference type="AlphaFoldDB" id="M6G131"/>
<dbReference type="GO" id="GO:0046912">
    <property type="term" value="F:acyltransferase activity, acyl groups converted into alkyl on transfer"/>
    <property type="evidence" value="ECO:0007669"/>
    <property type="project" value="InterPro"/>
</dbReference>
<proteinExistence type="predicted"/>
<evidence type="ECO:0000256" key="1">
    <source>
        <dbReference type="ARBA" id="ARBA00029440"/>
    </source>
</evidence>
<dbReference type="PANTHER" id="PTHR43538:SF1">
    <property type="entry name" value="(R)-CITRAMALATE SYNTHASE"/>
    <property type="match status" value="1"/>
</dbReference>
<evidence type="ECO:0000313" key="5">
    <source>
        <dbReference type="Proteomes" id="UP000012101"/>
    </source>
</evidence>
<name>M6G131_9LEPT</name>
<dbReference type="PANTHER" id="PTHR43538">
    <property type="entry name" value="ALPHA-IPM SYNTHASE/HOMOCITRATE SYNTHASE"/>
    <property type="match status" value="1"/>
</dbReference>
<dbReference type="SUPFAM" id="SSF51569">
    <property type="entry name" value="Aldolase"/>
    <property type="match status" value="1"/>
</dbReference>
<comment type="pathway">
    <text evidence="1">Amino-acid biosynthesis.</text>
</comment>
<dbReference type="Pfam" id="PF00682">
    <property type="entry name" value="HMGL-like"/>
    <property type="match status" value="1"/>
</dbReference>
<dbReference type="Gene3D" id="3.20.20.70">
    <property type="entry name" value="Aldolase class I"/>
    <property type="match status" value="1"/>
</dbReference>
<comment type="caution">
    <text evidence="4">The sequence shown here is derived from an EMBL/GenBank/DDBJ whole genome shotgun (WGS) entry which is preliminary data.</text>
</comment>
<dbReference type="InterPro" id="IPR000891">
    <property type="entry name" value="PYR_CT"/>
</dbReference>
<accession>M6G131</accession>
<evidence type="ECO:0000259" key="3">
    <source>
        <dbReference type="PROSITE" id="PS50991"/>
    </source>
</evidence>
<sequence length="316" mass="36537">MKKVIDVTLRDGGLANNFSFSTADAIEIIEGLSNAKVEYTEIGYFKPFEWHHKNGPEVCNHQYLDSLCNHKIRNHFVVMAHTWELHPNDYKLLKGFDISLVRLPVLKKNLHELESHCFALKELDIPISINIIRLSEMEPKVLFDLSILIEKINPEIIYLADSNGSIIPKELERYIHLVKSVIPNVKYGFHPHDNLNMAFANSLVAFEHGFEFVDSSIGGLGKGGLNLMTELLLSYLNKADDAEYRPYELFKLYKKYIRNWILAKCDDKFINLIFGLMNTNMDTINELYKQSKNEEVSIESLVMQKYSKIFNDYLLV</sequence>
<organism evidence="4 5">
    <name type="scientific">Leptospira weilii str. 2006001855</name>
    <dbReference type="NCBI Taxonomy" id="996804"/>
    <lineage>
        <taxon>Bacteria</taxon>
        <taxon>Pseudomonadati</taxon>
        <taxon>Spirochaetota</taxon>
        <taxon>Spirochaetia</taxon>
        <taxon>Leptospirales</taxon>
        <taxon>Leptospiraceae</taxon>
        <taxon>Leptospira</taxon>
    </lineage>
</organism>
<dbReference type="InterPro" id="IPR005675">
    <property type="entry name" value="Citramal_synthase"/>
</dbReference>
<reference evidence="4 5" key="1">
    <citation type="submission" date="2013-01" db="EMBL/GenBank/DDBJ databases">
        <authorList>
            <person name="Harkins D.M."/>
            <person name="Durkin A.S."/>
            <person name="Brinkac L.M."/>
            <person name="Haft D.H."/>
            <person name="Selengut J.D."/>
            <person name="Sanka R."/>
            <person name="DePew J."/>
            <person name="Purushe J."/>
            <person name="Hospenthal D.R."/>
            <person name="Murray C.K."/>
            <person name="Pimentel G."/>
            <person name="Wasfy M."/>
            <person name="Vinetz J.M."/>
            <person name="Sutton G.G."/>
            <person name="Nierman W.C."/>
            <person name="Fouts D.E."/>
        </authorList>
    </citation>
    <scope>NUCLEOTIDE SEQUENCE [LARGE SCALE GENOMIC DNA]</scope>
    <source>
        <strain evidence="4 5">2006001855</strain>
    </source>
</reference>
<dbReference type="EMBL" id="AFJM02000037">
    <property type="protein sequence ID" value="EMM72651.1"/>
    <property type="molecule type" value="Genomic_DNA"/>
</dbReference>
<comment type="catalytic activity">
    <reaction evidence="2">
        <text>pyruvate + acetyl-CoA + H2O = (3R)-citramalate + CoA + H(+)</text>
        <dbReference type="Rhea" id="RHEA:19045"/>
        <dbReference type="ChEBI" id="CHEBI:15361"/>
        <dbReference type="ChEBI" id="CHEBI:15377"/>
        <dbReference type="ChEBI" id="CHEBI:15378"/>
        <dbReference type="ChEBI" id="CHEBI:30934"/>
        <dbReference type="ChEBI" id="CHEBI:57287"/>
        <dbReference type="ChEBI" id="CHEBI:57288"/>
        <dbReference type="EC" id="2.3.3.21"/>
    </reaction>
</comment>
<feature type="domain" description="Pyruvate carboxyltransferase" evidence="3">
    <location>
        <begin position="2"/>
        <end position="253"/>
    </location>
</feature>
<evidence type="ECO:0000313" key="4">
    <source>
        <dbReference type="EMBL" id="EMM72651.1"/>
    </source>
</evidence>
<dbReference type="InterPro" id="IPR013785">
    <property type="entry name" value="Aldolase_TIM"/>
</dbReference>